<dbReference type="InterPro" id="IPR018976">
    <property type="entry name" value="Imelysin-like"/>
</dbReference>
<dbReference type="InterPro" id="IPR038352">
    <property type="entry name" value="Imelysin_sf"/>
</dbReference>
<dbReference type="InterPro" id="IPR034984">
    <property type="entry name" value="Imelysin-like_IPPA"/>
</dbReference>
<dbReference type="Proteomes" id="UP000257127">
    <property type="component" value="Unassembled WGS sequence"/>
</dbReference>
<dbReference type="RefSeq" id="WP_116881669.1">
    <property type="nucleotide sequence ID" value="NZ_QURB01000008.1"/>
</dbReference>
<evidence type="ECO:0000259" key="3">
    <source>
        <dbReference type="Pfam" id="PF09375"/>
    </source>
</evidence>
<dbReference type="AlphaFoldDB" id="A0A3E1EVN4"/>
<dbReference type="OrthoDB" id="650514at2"/>
<evidence type="ECO:0000313" key="4">
    <source>
        <dbReference type="EMBL" id="RFC53610.1"/>
    </source>
</evidence>
<dbReference type="CDD" id="cd14659">
    <property type="entry name" value="Imelysin-like_IPPA"/>
    <property type="match status" value="1"/>
</dbReference>
<dbReference type="Gene3D" id="1.20.1420.20">
    <property type="entry name" value="M75 peptidase, HXXE motif"/>
    <property type="match status" value="1"/>
</dbReference>
<sequence length="360" mass="40166">MLYKSIGLVVLLSTGLLFSCKDKVGVDDDVTDFDKAEMLENVSSNIIVPSLNAFSTEVSDLKSSFETFKATPNSANLEEVKLHWKESYIIWQWLKIFDFGPIRDIGFKSATATYPVDTAKIEDNISNGGYNLSSVVNLDAIGFNALDYLFYNSNSLTSFQNNSDYADYASEVIEKLYNETQNVVNGWSTYESEFNESTGTSSTSAFSEFVNEFNRDFELAKTAKVGIPIGKANLGLANPDYVEARYSGISFELLEESIRALATTYKGNSYRTDAAGIGFSDYLVHLGKDDLDQTIKDRFEIILDKTQGFSMTLEEAINDPSKTDQLDELYLKLQEHVVYIKTDMTGAFGVLITYQDNDGD</sequence>
<protein>
    <recommendedName>
        <fullName evidence="3">Imelysin-like domain-containing protein</fullName>
    </recommendedName>
</protein>
<dbReference type="PROSITE" id="PS51257">
    <property type="entry name" value="PROKAR_LIPOPROTEIN"/>
    <property type="match status" value="1"/>
</dbReference>
<evidence type="ECO:0000256" key="2">
    <source>
        <dbReference type="ARBA" id="ARBA00022729"/>
    </source>
</evidence>
<keyword evidence="5" id="KW-1185">Reference proteome</keyword>
<dbReference type="EMBL" id="QURB01000008">
    <property type="protein sequence ID" value="RFC53610.1"/>
    <property type="molecule type" value="Genomic_DNA"/>
</dbReference>
<keyword evidence="2" id="KW-0732">Signal</keyword>
<organism evidence="4 5">
    <name type="scientific">Brumimicrobium aurantiacum</name>
    <dbReference type="NCBI Taxonomy" id="1737063"/>
    <lineage>
        <taxon>Bacteria</taxon>
        <taxon>Pseudomonadati</taxon>
        <taxon>Bacteroidota</taxon>
        <taxon>Flavobacteriia</taxon>
        <taxon>Flavobacteriales</taxon>
        <taxon>Crocinitomicaceae</taxon>
        <taxon>Brumimicrobium</taxon>
    </lineage>
</organism>
<dbReference type="Pfam" id="PF09375">
    <property type="entry name" value="Peptidase_M75"/>
    <property type="match status" value="1"/>
</dbReference>
<evidence type="ECO:0000256" key="1">
    <source>
        <dbReference type="ARBA" id="ARBA00004196"/>
    </source>
</evidence>
<name>A0A3E1EVN4_9FLAO</name>
<dbReference type="GO" id="GO:0030313">
    <property type="term" value="C:cell envelope"/>
    <property type="evidence" value="ECO:0007669"/>
    <property type="project" value="UniProtKB-SubCell"/>
</dbReference>
<proteinExistence type="predicted"/>
<accession>A0A3E1EVN4</accession>
<comment type="subcellular location">
    <subcellularLocation>
        <location evidence="1">Cell envelope</location>
    </subcellularLocation>
</comment>
<evidence type="ECO:0000313" key="5">
    <source>
        <dbReference type="Proteomes" id="UP000257127"/>
    </source>
</evidence>
<reference evidence="4 5" key="1">
    <citation type="submission" date="2018-08" db="EMBL/GenBank/DDBJ databases">
        <title>The draft genome squence of Brumimicrobium sp. N62.</title>
        <authorList>
            <person name="Du Z.-J."/>
            <person name="Luo H.-R."/>
        </authorList>
    </citation>
    <scope>NUCLEOTIDE SEQUENCE [LARGE SCALE GENOMIC DNA]</scope>
    <source>
        <strain evidence="4 5">N62</strain>
    </source>
</reference>
<comment type="caution">
    <text evidence="4">The sequence shown here is derived from an EMBL/GenBank/DDBJ whole genome shotgun (WGS) entry which is preliminary data.</text>
</comment>
<feature type="domain" description="Imelysin-like" evidence="3">
    <location>
        <begin position="47"/>
        <end position="335"/>
    </location>
</feature>
<gene>
    <name evidence="4" type="ORF">DXU93_12660</name>
</gene>